<keyword evidence="3" id="KW-1185">Reference proteome</keyword>
<dbReference type="EMBL" id="KL660210">
    <property type="protein sequence ID" value="KFA67345.1"/>
    <property type="molecule type" value="Genomic_DNA"/>
</dbReference>
<evidence type="ECO:0000313" key="3">
    <source>
        <dbReference type="Proteomes" id="UP000028524"/>
    </source>
</evidence>
<dbReference type="HOGENOM" id="CLU_1548614_0_0_1"/>
<gene>
    <name evidence="2" type="ORF">S40285_10131</name>
</gene>
<reference evidence="2 3" key="1">
    <citation type="journal article" date="2014" name="BMC Genomics">
        <title>Comparative genome sequencing reveals chemotype-specific gene clusters in the toxigenic black mold Stachybotrys.</title>
        <authorList>
            <person name="Semeiks J."/>
            <person name="Borek D."/>
            <person name="Otwinowski Z."/>
            <person name="Grishin N.V."/>
        </authorList>
    </citation>
    <scope>NUCLEOTIDE SEQUENCE [LARGE SCALE GENOMIC DNA]</scope>
    <source>
        <strain evidence="2 3">IBT 40285</strain>
    </source>
</reference>
<dbReference type="OrthoDB" id="5217917at2759"/>
<keyword evidence="1" id="KW-0732">Signal</keyword>
<accession>A0A084QTR0</accession>
<dbReference type="AlphaFoldDB" id="A0A084QTR0"/>
<feature type="signal peptide" evidence="1">
    <location>
        <begin position="1"/>
        <end position="17"/>
    </location>
</feature>
<feature type="chain" id="PRO_5001779648" evidence="1">
    <location>
        <begin position="18"/>
        <end position="166"/>
    </location>
</feature>
<name>A0A084QTR0_STAC4</name>
<evidence type="ECO:0000256" key="1">
    <source>
        <dbReference type="SAM" id="SignalP"/>
    </source>
</evidence>
<sequence length="166" mass="18279">MHLHGAFLLALAPLAHAVIAFTSPDTSQPINVSEPVVFEWTNADDAQSERDPWLELGFASGNIGVWWLNANRRIDIRNTNSWTWDAPAWAEDMAGAGQIIRAGRNNWFETHLHDAQYTNQTGEILTLETERFEVVGYPHLEGDARATTPSLILGFSAGALAIIASL</sequence>
<proteinExistence type="predicted"/>
<dbReference type="InParanoid" id="A0A084QTR0"/>
<protein>
    <submittedName>
        <fullName evidence="2">Uncharacterized protein</fullName>
    </submittedName>
</protein>
<organism evidence="2 3">
    <name type="scientific">Stachybotrys chlorohalonatus (strain IBT 40285)</name>
    <dbReference type="NCBI Taxonomy" id="1283841"/>
    <lineage>
        <taxon>Eukaryota</taxon>
        <taxon>Fungi</taxon>
        <taxon>Dikarya</taxon>
        <taxon>Ascomycota</taxon>
        <taxon>Pezizomycotina</taxon>
        <taxon>Sordariomycetes</taxon>
        <taxon>Hypocreomycetidae</taxon>
        <taxon>Hypocreales</taxon>
        <taxon>Stachybotryaceae</taxon>
        <taxon>Stachybotrys</taxon>
    </lineage>
</organism>
<dbReference type="Proteomes" id="UP000028524">
    <property type="component" value="Unassembled WGS sequence"/>
</dbReference>
<evidence type="ECO:0000313" key="2">
    <source>
        <dbReference type="EMBL" id="KFA67345.1"/>
    </source>
</evidence>